<proteinExistence type="predicted"/>
<sequence>MDLFTELLKPSNSFKTENTAKDRKQNAQNKYKNTIKFRQEVTDSANENTAVRKVSNWDEVERRSGKDRREQMEGRGRWLESRAEKDRRQIAKSIVLKV</sequence>
<evidence type="ECO:0000313" key="2">
    <source>
        <dbReference type="EMBL" id="MDT0602599.1"/>
    </source>
</evidence>
<accession>A0ABU2ZXG3</accession>
<keyword evidence="3" id="KW-1185">Reference proteome</keyword>
<dbReference type="RefSeq" id="WP_311577139.1">
    <property type="nucleotide sequence ID" value="NZ_JAVRIF010000001.1"/>
</dbReference>
<name>A0ABU2ZXG3_9GAMM</name>
<protein>
    <submittedName>
        <fullName evidence="2">Uncharacterized protein</fullName>
    </submittedName>
</protein>
<evidence type="ECO:0000256" key="1">
    <source>
        <dbReference type="SAM" id="MobiDB-lite"/>
    </source>
</evidence>
<comment type="caution">
    <text evidence="2">The sequence shown here is derived from an EMBL/GenBank/DDBJ whole genome shotgun (WGS) entry which is preliminary data.</text>
</comment>
<dbReference type="Proteomes" id="UP001266357">
    <property type="component" value="Unassembled WGS sequence"/>
</dbReference>
<organism evidence="2 3">
    <name type="scientific">Thalassotalea castellviae</name>
    <dbReference type="NCBI Taxonomy" id="3075612"/>
    <lineage>
        <taxon>Bacteria</taxon>
        <taxon>Pseudomonadati</taxon>
        <taxon>Pseudomonadota</taxon>
        <taxon>Gammaproteobacteria</taxon>
        <taxon>Alteromonadales</taxon>
        <taxon>Colwelliaceae</taxon>
        <taxon>Thalassotalea</taxon>
    </lineage>
</organism>
<feature type="region of interest" description="Disordered" evidence="1">
    <location>
        <begin position="60"/>
        <end position="83"/>
    </location>
</feature>
<evidence type="ECO:0000313" key="3">
    <source>
        <dbReference type="Proteomes" id="UP001266357"/>
    </source>
</evidence>
<reference evidence="2 3" key="1">
    <citation type="submission" date="2023-09" db="EMBL/GenBank/DDBJ databases">
        <authorList>
            <person name="Rey-Velasco X."/>
        </authorList>
    </citation>
    <scope>NUCLEOTIDE SEQUENCE [LARGE SCALE GENOMIC DNA]</scope>
    <source>
        <strain evidence="2 3">W431</strain>
    </source>
</reference>
<gene>
    <name evidence="2" type="ORF">RM573_03235</name>
</gene>
<dbReference type="EMBL" id="JAVRIF010000001">
    <property type="protein sequence ID" value="MDT0602599.1"/>
    <property type="molecule type" value="Genomic_DNA"/>
</dbReference>